<dbReference type="CDD" id="cd17470">
    <property type="entry name" value="T3SS_Flik_C"/>
    <property type="match status" value="1"/>
</dbReference>
<dbReference type="RefSeq" id="WP_133503720.1">
    <property type="nucleotide sequence ID" value="NZ_SNXC01000011.1"/>
</dbReference>
<dbReference type="GO" id="GO:0009424">
    <property type="term" value="C:bacterial-type flagellum hook"/>
    <property type="evidence" value="ECO:0007669"/>
    <property type="project" value="InterPro"/>
</dbReference>
<gene>
    <name evidence="6" type="ORF">DFP79_1937</name>
</gene>
<feature type="compositionally biased region" description="Low complexity" evidence="4">
    <location>
        <begin position="17"/>
        <end position="30"/>
    </location>
</feature>
<keyword evidence="6" id="KW-0282">Flagellum</keyword>
<keyword evidence="6" id="KW-0969">Cilium</keyword>
<evidence type="ECO:0000256" key="4">
    <source>
        <dbReference type="SAM" id="MobiDB-lite"/>
    </source>
</evidence>
<accession>A0A4R6MAJ8</accession>
<keyword evidence="6" id="KW-0966">Cell projection</keyword>
<dbReference type="AlphaFoldDB" id="A0A4R6MAJ8"/>
<keyword evidence="7" id="KW-1185">Reference proteome</keyword>
<evidence type="ECO:0000313" key="7">
    <source>
        <dbReference type="Proteomes" id="UP000294656"/>
    </source>
</evidence>
<dbReference type="Pfam" id="PF02120">
    <property type="entry name" value="Flg_hook"/>
    <property type="match status" value="1"/>
</dbReference>
<evidence type="ECO:0000256" key="3">
    <source>
        <dbReference type="ARBA" id="ARBA00022795"/>
    </source>
</evidence>
<dbReference type="GO" id="GO:0044780">
    <property type="term" value="P:bacterial-type flagellum assembly"/>
    <property type="evidence" value="ECO:0007669"/>
    <property type="project" value="InterPro"/>
</dbReference>
<keyword evidence="3" id="KW-1005">Bacterial flagellum biogenesis</keyword>
<feature type="compositionally biased region" description="Basic and acidic residues" evidence="4">
    <location>
        <begin position="32"/>
        <end position="50"/>
    </location>
</feature>
<dbReference type="InterPro" id="IPR052563">
    <property type="entry name" value="FliK"/>
</dbReference>
<feature type="region of interest" description="Disordered" evidence="4">
    <location>
        <begin position="533"/>
        <end position="577"/>
    </location>
</feature>
<evidence type="ECO:0000256" key="2">
    <source>
        <dbReference type="ARBA" id="ARBA00009149"/>
    </source>
</evidence>
<feature type="region of interest" description="Disordered" evidence="4">
    <location>
        <begin position="1"/>
        <end position="139"/>
    </location>
</feature>
<evidence type="ECO:0000259" key="5">
    <source>
        <dbReference type="Pfam" id="PF02120"/>
    </source>
</evidence>
<sequence>MVNSASIQVKTSPLNPSTGSSVASLSVSEESSFEKHLSKFTSEKSDKNRDAQSSVSERQEPNEGAVDALEKNVNAAPEEGQKPAVASDQLPQDAQTAVADEEVTAEQVESTDPESTDPESAVAESIDSKSASLEKNRVDDLEVEDLSDAALKEVVAQAESVDVNGNVDDESGNALHADESDAEENVSLAQYAAIDSAITDESEEQAALQNQAVSSATYETVVPVTISGEGRKSEGVELSSNSEVSKGVVQNATSSVGLSQDTQLNGVTTSVSLAEKLSTAVANSAAPLKNNELGNISDASKGQELLLSEGDVESSESDLESNNLNWVISQIKPSNSNQSNSVSMVSNSANLTQGELTLQGQEGELSEGDIMKPSLVGSEADLLSDKDLEAGDLKKKELDSNLAKLFGANNESDQAANFGNNINSVAAGSSSSNRVPSQSVPNFVMSNVPTSPEWAGEMSQKVSILKADGIKTAHIHLDPPELGSLTVKVQVDHDGNAQVSFVASSQMARDAIESQLSRLREMLAQQGMNLDNVDVDVSSGDGSQAGKASAGEGGQGEGSSGFAEGQEELDGEDIQMYDIHNEKQGIDYYA</sequence>
<evidence type="ECO:0000256" key="1">
    <source>
        <dbReference type="ARBA" id="ARBA00003944"/>
    </source>
</evidence>
<feature type="compositionally biased region" description="Acidic residues" evidence="4">
    <location>
        <begin position="99"/>
        <end position="117"/>
    </location>
</feature>
<protein>
    <submittedName>
        <fullName evidence="6">Flagellar hook-length control protein FliK</fullName>
    </submittedName>
</protein>
<dbReference type="InterPro" id="IPR001635">
    <property type="entry name" value="Flag_hook_Flik"/>
</dbReference>
<dbReference type="OrthoDB" id="1792985at2"/>
<proteinExistence type="inferred from homology"/>
<feature type="domain" description="Flagellar hook-length control protein-like C-terminal" evidence="5">
    <location>
        <begin position="463"/>
        <end position="543"/>
    </location>
</feature>
<dbReference type="PRINTS" id="PR01007">
    <property type="entry name" value="FLGHOOKFLIK"/>
</dbReference>
<dbReference type="EMBL" id="SNXC01000011">
    <property type="protein sequence ID" value="TDO98296.1"/>
    <property type="molecule type" value="Genomic_DNA"/>
</dbReference>
<dbReference type="InterPro" id="IPR038610">
    <property type="entry name" value="FliK-like_C_sf"/>
</dbReference>
<dbReference type="PANTHER" id="PTHR37533:SF2">
    <property type="entry name" value="FLAGELLAR HOOK-LENGTH CONTROL PROTEIN"/>
    <property type="match status" value="1"/>
</dbReference>
<organism evidence="6 7">
    <name type="scientific">Marinomonas balearica</name>
    <dbReference type="NCBI Taxonomy" id="491947"/>
    <lineage>
        <taxon>Bacteria</taxon>
        <taxon>Pseudomonadati</taxon>
        <taxon>Pseudomonadota</taxon>
        <taxon>Gammaproteobacteria</taxon>
        <taxon>Oceanospirillales</taxon>
        <taxon>Oceanospirillaceae</taxon>
        <taxon>Marinomonas</taxon>
    </lineage>
</organism>
<dbReference type="Proteomes" id="UP000294656">
    <property type="component" value="Unassembled WGS sequence"/>
</dbReference>
<reference evidence="6 7" key="1">
    <citation type="submission" date="2019-03" db="EMBL/GenBank/DDBJ databases">
        <title>Genomic Encyclopedia of Type Strains, Phase III (KMG-III): the genomes of soil and plant-associated and newly described type strains.</title>
        <authorList>
            <person name="Whitman W."/>
        </authorList>
    </citation>
    <scope>NUCLEOTIDE SEQUENCE [LARGE SCALE GENOMIC DNA]</scope>
    <source>
        <strain evidence="6 7">CECT 7378</strain>
    </source>
</reference>
<name>A0A4R6MAJ8_9GAMM</name>
<dbReference type="InterPro" id="IPR021136">
    <property type="entry name" value="Flagellar_hook_control-like_C"/>
</dbReference>
<feature type="compositionally biased region" description="Low complexity" evidence="4">
    <location>
        <begin position="535"/>
        <end position="550"/>
    </location>
</feature>
<comment type="caution">
    <text evidence="6">The sequence shown here is derived from an EMBL/GenBank/DDBJ whole genome shotgun (WGS) entry which is preliminary data.</text>
</comment>
<evidence type="ECO:0000313" key="6">
    <source>
        <dbReference type="EMBL" id="TDO98296.1"/>
    </source>
</evidence>
<feature type="compositionally biased region" description="Acidic residues" evidence="4">
    <location>
        <begin position="565"/>
        <end position="575"/>
    </location>
</feature>
<comment type="similarity">
    <text evidence="2">Belongs to the FliK family.</text>
</comment>
<comment type="function">
    <text evidence="1">Controls the length of the flagellar hook.</text>
</comment>
<feature type="region of interest" description="Disordered" evidence="4">
    <location>
        <begin position="158"/>
        <end position="183"/>
    </location>
</feature>
<feature type="compositionally biased region" description="Polar residues" evidence="4">
    <location>
        <begin position="1"/>
        <end position="16"/>
    </location>
</feature>
<dbReference type="Gene3D" id="3.30.750.140">
    <property type="match status" value="1"/>
</dbReference>
<dbReference type="PANTHER" id="PTHR37533">
    <property type="entry name" value="FLAGELLAR HOOK-LENGTH CONTROL PROTEIN"/>
    <property type="match status" value="1"/>
</dbReference>